<dbReference type="Proteomes" id="UP000092598">
    <property type="component" value="Chromosome"/>
</dbReference>
<organism evidence="1 2">
    <name type="scientific">Streptomyces lincolnensis</name>
    <dbReference type="NCBI Taxonomy" id="1915"/>
    <lineage>
        <taxon>Bacteria</taxon>
        <taxon>Bacillati</taxon>
        <taxon>Actinomycetota</taxon>
        <taxon>Actinomycetes</taxon>
        <taxon>Kitasatosporales</taxon>
        <taxon>Streptomycetaceae</taxon>
        <taxon>Streptomyces</taxon>
    </lineage>
</organism>
<dbReference type="EMBL" id="CP016438">
    <property type="protein sequence ID" value="ANS63675.1"/>
    <property type="molecule type" value="Genomic_DNA"/>
</dbReference>
<reference evidence="1 2" key="1">
    <citation type="submission" date="2016-07" db="EMBL/GenBank/DDBJ databases">
        <title>Enhancement of antibiotic productionsby engineered nitrateutilization in actinobacteria.</title>
        <authorList>
            <person name="Meng S.C."/>
        </authorList>
    </citation>
    <scope>NUCLEOTIDE SEQUENCE [LARGE SCALE GENOMIC DNA]</scope>
    <source>
        <strain evidence="1 2">NRRL 2936</strain>
    </source>
</reference>
<dbReference type="AlphaFoldDB" id="A0A1B1M4W1"/>
<sequence>MLRIERGEEIPESWATMSALVDELNLWQPHGTDRWVALGVADRDPADEARLLALVTETDPP</sequence>
<evidence type="ECO:0000313" key="2">
    <source>
        <dbReference type="Proteomes" id="UP000092598"/>
    </source>
</evidence>
<keyword evidence="2" id="KW-1185">Reference proteome</keyword>
<gene>
    <name evidence="1" type="ORF">SLINC_1451</name>
</gene>
<protein>
    <submittedName>
        <fullName evidence="1">Uncharacterized protein</fullName>
    </submittedName>
</protein>
<proteinExistence type="predicted"/>
<accession>A0A1B1M4W1</accession>
<dbReference type="KEGG" id="sls:SLINC_1451"/>
<name>A0A1B1M4W1_STRLN</name>
<evidence type="ECO:0000313" key="1">
    <source>
        <dbReference type="EMBL" id="ANS63675.1"/>
    </source>
</evidence>
<dbReference type="STRING" id="1915.SLINC_1451"/>